<dbReference type="AlphaFoldDB" id="A0A382RJJ5"/>
<dbReference type="PANTHER" id="PTHR42743">
    <property type="entry name" value="AMINO-ACID AMINOTRANSFERASE"/>
    <property type="match status" value="1"/>
</dbReference>
<protein>
    <recommendedName>
        <fullName evidence="5">Aminotransferase class IV</fullName>
    </recommendedName>
</protein>
<dbReference type="PANTHER" id="PTHR42743:SF11">
    <property type="entry name" value="AMINODEOXYCHORISMATE LYASE"/>
    <property type="match status" value="1"/>
</dbReference>
<dbReference type="GO" id="GO:0046394">
    <property type="term" value="P:carboxylic acid biosynthetic process"/>
    <property type="evidence" value="ECO:0007669"/>
    <property type="project" value="UniProtKB-ARBA"/>
</dbReference>
<evidence type="ECO:0000313" key="4">
    <source>
        <dbReference type="EMBL" id="SVC97325.1"/>
    </source>
</evidence>
<comment type="similarity">
    <text evidence="2">Belongs to the class-IV pyridoxal-phosphate-dependent aminotransferase family.</text>
</comment>
<evidence type="ECO:0000256" key="2">
    <source>
        <dbReference type="ARBA" id="ARBA00009320"/>
    </source>
</evidence>
<dbReference type="Gene3D" id="3.20.10.10">
    <property type="entry name" value="D-amino Acid Aminotransferase, subunit A, domain 2"/>
    <property type="match status" value="1"/>
</dbReference>
<dbReference type="InterPro" id="IPR050571">
    <property type="entry name" value="Class-IV_PLP-Dep_Aminotrnsfr"/>
</dbReference>
<dbReference type="InterPro" id="IPR001544">
    <property type="entry name" value="Aminotrans_IV"/>
</dbReference>
<keyword evidence="3" id="KW-0663">Pyridoxal phosphate</keyword>
<dbReference type="Pfam" id="PF01063">
    <property type="entry name" value="Aminotran_4"/>
    <property type="match status" value="1"/>
</dbReference>
<proteinExistence type="inferred from homology"/>
<comment type="cofactor">
    <cofactor evidence="1">
        <name>pyridoxal 5'-phosphate</name>
        <dbReference type="ChEBI" id="CHEBI:597326"/>
    </cofactor>
</comment>
<dbReference type="CDD" id="cd00449">
    <property type="entry name" value="PLPDE_IV"/>
    <property type="match status" value="1"/>
</dbReference>
<evidence type="ECO:0008006" key="5">
    <source>
        <dbReference type="Google" id="ProtNLM"/>
    </source>
</evidence>
<dbReference type="SUPFAM" id="SSF56752">
    <property type="entry name" value="D-aminoacid aminotransferase-like PLP-dependent enzymes"/>
    <property type="match status" value="1"/>
</dbReference>
<dbReference type="Gene3D" id="3.30.470.10">
    <property type="match status" value="1"/>
</dbReference>
<evidence type="ECO:0000256" key="1">
    <source>
        <dbReference type="ARBA" id="ARBA00001933"/>
    </source>
</evidence>
<dbReference type="EMBL" id="UINC01121868">
    <property type="protein sequence ID" value="SVC97325.1"/>
    <property type="molecule type" value="Genomic_DNA"/>
</dbReference>
<evidence type="ECO:0000256" key="3">
    <source>
        <dbReference type="ARBA" id="ARBA00022898"/>
    </source>
</evidence>
<dbReference type="GO" id="GO:0003824">
    <property type="term" value="F:catalytic activity"/>
    <property type="evidence" value="ECO:0007669"/>
    <property type="project" value="InterPro"/>
</dbReference>
<gene>
    <name evidence="4" type="ORF">METZ01_LOCUS350179</name>
</gene>
<name>A0A382RJJ5_9ZZZZ</name>
<dbReference type="GO" id="GO:0008652">
    <property type="term" value="P:amino acid biosynthetic process"/>
    <property type="evidence" value="ECO:0007669"/>
    <property type="project" value="UniProtKB-ARBA"/>
</dbReference>
<dbReference type="InterPro" id="IPR043131">
    <property type="entry name" value="BCAT-like_N"/>
</dbReference>
<sequence>MDCINYINGVWRSNSDSTIPIYDAGFLLGDGLFETIRFDSRILFYPGKHLKRLFAGLDIICIKLEKSSAEIILLLEETIQRNSIQSGLLRLMVTRGEVVGPPWKYEGSAGIYITIRPLSPDPEYPVKIVFYPEEKYPIIRFNPAIKSLNYIGNMLAKKDAEKEGAFEPVFYNKDGYITECAIRNIFFIQDDRLLTPSTKLGVLPGVMRGAIMSIADELNLTVEDANISIESIKDMDEAFISSTGIGLLPCFWDGWQSDFTITAKIKKRLEILIDYEETRREIK</sequence>
<reference evidence="4" key="1">
    <citation type="submission" date="2018-05" db="EMBL/GenBank/DDBJ databases">
        <authorList>
            <person name="Lanie J.A."/>
            <person name="Ng W.-L."/>
            <person name="Kazmierczak K.M."/>
            <person name="Andrzejewski T.M."/>
            <person name="Davidsen T.M."/>
            <person name="Wayne K.J."/>
            <person name="Tettelin H."/>
            <person name="Glass J.I."/>
            <person name="Rusch D."/>
            <person name="Podicherti R."/>
            <person name="Tsui H.-C.T."/>
            <person name="Winkler M.E."/>
        </authorList>
    </citation>
    <scope>NUCLEOTIDE SEQUENCE</scope>
</reference>
<dbReference type="InterPro" id="IPR018300">
    <property type="entry name" value="Aminotrans_IV_CS"/>
</dbReference>
<dbReference type="PROSITE" id="PS00770">
    <property type="entry name" value="AA_TRANSFER_CLASS_4"/>
    <property type="match status" value="1"/>
</dbReference>
<dbReference type="InterPro" id="IPR043132">
    <property type="entry name" value="BCAT-like_C"/>
</dbReference>
<accession>A0A382RJJ5</accession>
<dbReference type="InterPro" id="IPR036038">
    <property type="entry name" value="Aminotransferase-like"/>
</dbReference>
<dbReference type="FunFam" id="3.20.10.10:FF:000002">
    <property type="entry name" value="D-alanine aminotransferase"/>
    <property type="match status" value="1"/>
</dbReference>
<organism evidence="4">
    <name type="scientific">marine metagenome</name>
    <dbReference type="NCBI Taxonomy" id="408172"/>
    <lineage>
        <taxon>unclassified sequences</taxon>
        <taxon>metagenomes</taxon>
        <taxon>ecological metagenomes</taxon>
    </lineage>
</organism>